<dbReference type="RefSeq" id="XP_040696890.1">
    <property type="nucleotide sequence ID" value="XM_040848241.1"/>
</dbReference>
<dbReference type="GeneID" id="63764314"/>
<name>A0A1L9T0U3_9EURO</name>
<proteinExistence type="predicted"/>
<dbReference type="Proteomes" id="UP000184356">
    <property type="component" value="Unassembled WGS sequence"/>
</dbReference>
<organism evidence="1 2">
    <name type="scientific">Aspergillus sydowii CBS 593.65</name>
    <dbReference type="NCBI Taxonomy" id="1036612"/>
    <lineage>
        <taxon>Eukaryota</taxon>
        <taxon>Fungi</taxon>
        <taxon>Dikarya</taxon>
        <taxon>Ascomycota</taxon>
        <taxon>Pezizomycotina</taxon>
        <taxon>Eurotiomycetes</taxon>
        <taxon>Eurotiomycetidae</taxon>
        <taxon>Eurotiales</taxon>
        <taxon>Aspergillaceae</taxon>
        <taxon>Aspergillus</taxon>
        <taxon>Aspergillus subgen. Nidulantes</taxon>
    </lineage>
</organism>
<keyword evidence="2" id="KW-1185">Reference proteome</keyword>
<dbReference type="AlphaFoldDB" id="A0A1L9T0U3"/>
<evidence type="ECO:0000313" key="1">
    <source>
        <dbReference type="EMBL" id="OJJ53084.1"/>
    </source>
</evidence>
<dbReference type="VEuPathDB" id="FungiDB:ASPSYDRAFT_51187"/>
<reference evidence="2" key="1">
    <citation type="journal article" date="2017" name="Genome Biol.">
        <title>Comparative genomics reveals high biological diversity and specific adaptations in the industrially and medically important fungal genus Aspergillus.</title>
        <authorList>
            <person name="de Vries R.P."/>
            <person name="Riley R."/>
            <person name="Wiebenga A."/>
            <person name="Aguilar-Osorio G."/>
            <person name="Amillis S."/>
            <person name="Uchima C.A."/>
            <person name="Anderluh G."/>
            <person name="Asadollahi M."/>
            <person name="Askin M."/>
            <person name="Barry K."/>
            <person name="Battaglia E."/>
            <person name="Bayram O."/>
            <person name="Benocci T."/>
            <person name="Braus-Stromeyer S.A."/>
            <person name="Caldana C."/>
            <person name="Canovas D."/>
            <person name="Cerqueira G.C."/>
            <person name="Chen F."/>
            <person name="Chen W."/>
            <person name="Choi C."/>
            <person name="Clum A."/>
            <person name="Dos Santos R.A."/>
            <person name="Damasio A.R."/>
            <person name="Diallinas G."/>
            <person name="Emri T."/>
            <person name="Fekete E."/>
            <person name="Flipphi M."/>
            <person name="Freyberg S."/>
            <person name="Gallo A."/>
            <person name="Gournas C."/>
            <person name="Habgood R."/>
            <person name="Hainaut M."/>
            <person name="Harispe M.L."/>
            <person name="Henrissat B."/>
            <person name="Hilden K.S."/>
            <person name="Hope R."/>
            <person name="Hossain A."/>
            <person name="Karabika E."/>
            <person name="Karaffa L."/>
            <person name="Karanyi Z."/>
            <person name="Krasevec N."/>
            <person name="Kuo A."/>
            <person name="Kusch H."/>
            <person name="LaButti K."/>
            <person name="Lagendijk E.L."/>
            <person name="Lapidus A."/>
            <person name="Levasseur A."/>
            <person name="Lindquist E."/>
            <person name="Lipzen A."/>
            <person name="Logrieco A.F."/>
            <person name="MacCabe A."/>
            <person name="Maekelae M.R."/>
            <person name="Malavazi I."/>
            <person name="Melin P."/>
            <person name="Meyer V."/>
            <person name="Mielnichuk N."/>
            <person name="Miskei M."/>
            <person name="Molnar A.P."/>
            <person name="Mule G."/>
            <person name="Ngan C.Y."/>
            <person name="Orejas M."/>
            <person name="Orosz E."/>
            <person name="Ouedraogo J.P."/>
            <person name="Overkamp K.M."/>
            <person name="Park H.-S."/>
            <person name="Perrone G."/>
            <person name="Piumi F."/>
            <person name="Punt P.J."/>
            <person name="Ram A.F."/>
            <person name="Ramon A."/>
            <person name="Rauscher S."/>
            <person name="Record E."/>
            <person name="Riano-Pachon D.M."/>
            <person name="Robert V."/>
            <person name="Roehrig J."/>
            <person name="Ruller R."/>
            <person name="Salamov A."/>
            <person name="Salih N.S."/>
            <person name="Samson R.A."/>
            <person name="Sandor E."/>
            <person name="Sanguinetti M."/>
            <person name="Schuetze T."/>
            <person name="Sepcic K."/>
            <person name="Shelest E."/>
            <person name="Sherlock G."/>
            <person name="Sophianopoulou V."/>
            <person name="Squina F.M."/>
            <person name="Sun H."/>
            <person name="Susca A."/>
            <person name="Todd R.B."/>
            <person name="Tsang A."/>
            <person name="Unkles S.E."/>
            <person name="van de Wiele N."/>
            <person name="van Rossen-Uffink D."/>
            <person name="Oliveira J.V."/>
            <person name="Vesth T.C."/>
            <person name="Visser J."/>
            <person name="Yu J.-H."/>
            <person name="Zhou M."/>
            <person name="Andersen M.R."/>
            <person name="Archer D.B."/>
            <person name="Baker S.E."/>
            <person name="Benoit I."/>
            <person name="Brakhage A.A."/>
            <person name="Braus G.H."/>
            <person name="Fischer R."/>
            <person name="Frisvad J.C."/>
            <person name="Goldman G.H."/>
            <person name="Houbraken J."/>
            <person name="Oakley B."/>
            <person name="Pocsi I."/>
            <person name="Scazzocchio C."/>
            <person name="Seiboth B."/>
            <person name="vanKuyk P.A."/>
            <person name="Wortman J."/>
            <person name="Dyer P.S."/>
            <person name="Grigoriev I.V."/>
        </authorList>
    </citation>
    <scope>NUCLEOTIDE SEQUENCE [LARGE SCALE GENOMIC DNA]</scope>
    <source>
        <strain evidence="2">CBS 593.65</strain>
    </source>
</reference>
<protein>
    <submittedName>
        <fullName evidence="1">Uncharacterized protein</fullName>
    </submittedName>
</protein>
<gene>
    <name evidence="1" type="ORF">ASPSYDRAFT_51187</name>
</gene>
<dbReference type="OrthoDB" id="4509624at2759"/>
<sequence length="104" mass="11993">MAVVEAKRRGQALKGIHQAQAYLGMIHHARKKAGRANMPIYRISPDGYVWFLYTWVPKEILRFIFLAWNQGKQVEIISHVHKILEQSRVSFASLNQYLGPTDDS</sequence>
<accession>A0A1L9T0U3</accession>
<evidence type="ECO:0000313" key="2">
    <source>
        <dbReference type="Proteomes" id="UP000184356"/>
    </source>
</evidence>
<dbReference type="EMBL" id="KV878598">
    <property type="protein sequence ID" value="OJJ53084.1"/>
    <property type="molecule type" value="Genomic_DNA"/>
</dbReference>